<dbReference type="EMBL" id="CYZD01000013">
    <property type="protein sequence ID" value="CUO53449.1"/>
    <property type="molecule type" value="Genomic_DNA"/>
</dbReference>
<dbReference type="PROSITE" id="PS51257">
    <property type="entry name" value="PROKAR_LIPOPROTEIN"/>
    <property type="match status" value="1"/>
</dbReference>
<name>A0A174FXV6_9FIRM</name>
<evidence type="ECO:0000313" key="2">
    <source>
        <dbReference type="EMBL" id="CUO53449.1"/>
    </source>
</evidence>
<keyword evidence="1" id="KW-0732">Signal</keyword>
<evidence type="ECO:0000313" key="4">
    <source>
        <dbReference type="Proteomes" id="UP000095409"/>
    </source>
</evidence>
<dbReference type="AlphaFoldDB" id="A0A174FXV6"/>
<evidence type="ECO:0000313" key="5">
    <source>
        <dbReference type="Proteomes" id="UP000095413"/>
    </source>
</evidence>
<sequence>MKMKIRKNILKIVATGIATGLAFSVSCWSVAASDSTNEAKAEETQEYDALQKIFLEINKETTEDKLLKLIEEHSVEYTAEEYNGTPKSRNYNIAFDSDVVLQKYAESGDSLEVSFNKEDGTILYAEYFNEASFRNALYYNYGTYWDFREDELDNTYTGYYYYKPGDTKGGITMKYDNGNSKETGYHSVSRGEEALTLN</sequence>
<dbReference type="GeneID" id="79803353"/>
<accession>A0A174FXV6</accession>
<dbReference type="RefSeq" id="WP_005426858.1">
    <property type="nucleotide sequence ID" value="NZ_CABJDZ010000003.1"/>
</dbReference>
<organism evidence="2 4">
    <name type="scientific">Blautia obeum</name>
    <dbReference type="NCBI Taxonomy" id="40520"/>
    <lineage>
        <taxon>Bacteria</taxon>
        <taxon>Bacillati</taxon>
        <taxon>Bacillota</taxon>
        <taxon>Clostridia</taxon>
        <taxon>Lachnospirales</taxon>
        <taxon>Lachnospiraceae</taxon>
        <taxon>Blautia</taxon>
    </lineage>
</organism>
<dbReference type="EMBL" id="CZBA01000003">
    <property type="protein sequence ID" value="CUP26063.1"/>
    <property type="molecule type" value="Genomic_DNA"/>
</dbReference>
<dbReference type="Proteomes" id="UP000095413">
    <property type="component" value="Unassembled WGS sequence"/>
</dbReference>
<gene>
    <name evidence="2" type="ORF">ERS852394_02421</name>
    <name evidence="3" type="ORF">ERS852533_00798</name>
</gene>
<evidence type="ECO:0000256" key="1">
    <source>
        <dbReference type="SAM" id="SignalP"/>
    </source>
</evidence>
<dbReference type="Proteomes" id="UP000095409">
    <property type="component" value="Unassembled WGS sequence"/>
</dbReference>
<evidence type="ECO:0000313" key="3">
    <source>
        <dbReference type="EMBL" id="CUP26063.1"/>
    </source>
</evidence>
<reference evidence="4 5" key="1">
    <citation type="submission" date="2015-09" db="EMBL/GenBank/DDBJ databases">
        <authorList>
            <consortium name="Pathogen Informatics"/>
        </authorList>
    </citation>
    <scope>NUCLEOTIDE SEQUENCE [LARGE SCALE GENOMIC DNA]</scope>
    <source>
        <strain evidence="2 4">2789STDY5608837</strain>
        <strain evidence="3 5">2789STDY5834921</strain>
    </source>
</reference>
<proteinExistence type="predicted"/>
<feature type="signal peptide" evidence="1">
    <location>
        <begin position="1"/>
        <end position="31"/>
    </location>
</feature>
<protein>
    <submittedName>
        <fullName evidence="2">Uncharacterized protein</fullName>
    </submittedName>
</protein>
<feature type="chain" id="PRO_5014251266" evidence="1">
    <location>
        <begin position="32"/>
        <end position="198"/>
    </location>
</feature>